<evidence type="ECO:0000313" key="8">
    <source>
        <dbReference type="Proteomes" id="UP001054889"/>
    </source>
</evidence>
<comment type="similarity">
    <text evidence="5">Belongs to the iron/ascorbate-dependent oxidoreductase family.</text>
</comment>
<evidence type="ECO:0000256" key="4">
    <source>
        <dbReference type="ARBA" id="ARBA00023004"/>
    </source>
</evidence>
<evidence type="ECO:0000256" key="5">
    <source>
        <dbReference type="RuleBase" id="RU003682"/>
    </source>
</evidence>
<dbReference type="AlphaFoldDB" id="A0AAV5FJE9"/>
<organism evidence="7 8">
    <name type="scientific">Eleusine coracana subsp. coracana</name>
    <dbReference type="NCBI Taxonomy" id="191504"/>
    <lineage>
        <taxon>Eukaryota</taxon>
        <taxon>Viridiplantae</taxon>
        <taxon>Streptophyta</taxon>
        <taxon>Embryophyta</taxon>
        <taxon>Tracheophyta</taxon>
        <taxon>Spermatophyta</taxon>
        <taxon>Magnoliopsida</taxon>
        <taxon>Liliopsida</taxon>
        <taxon>Poales</taxon>
        <taxon>Poaceae</taxon>
        <taxon>PACMAD clade</taxon>
        <taxon>Chloridoideae</taxon>
        <taxon>Cynodonteae</taxon>
        <taxon>Eleusininae</taxon>
        <taxon>Eleusine</taxon>
    </lineage>
</organism>
<dbReference type="PROSITE" id="PS51471">
    <property type="entry name" value="FE2OG_OXY"/>
    <property type="match status" value="1"/>
</dbReference>
<evidence type="ECO:0000256" key="1">
    <source>
        <dbReference type="ARBA" id="ARBA00001961"/>
    </source>
</evidence>
<reference evidence="7" key="2">
    <citation type="submission" date="2021-12" db="EMBL/GenBank/DDBJ databases">
        <title>Resequencing data analysis of finger millet.</title>
        <authorList>
            <person name="Hatakeyama M."/>
            <person name="Aluri S."/>
            <person name="Balachadran M.T."/>
            <person name="Sivarajan S.R."/>
            <person name="Poveda L."/>
            <person name="Shimizu-Inatsugi R."/>
            <person name="Schlapbach R."/>
            <person name="Sreeman S.M."/>
            <person name="Shimizu K.K."/>
        </authorList>
    </citation>
    <scope>NUCLEOTIDE SEQUENCE</scope>
</reference>
<dbReference type="Pfam" id="PF14226">
    <property type="entry name" value="DIOX_N"/>
    <property type="match status" value="1"/>
</dbReference>
<keyword evidence="3 5" id="KW-0560">Oxidoreductase</keyword>
<gene>
    <name evidence="7" type="primary">gb24596</name>
    <name evidence="7" type="ORF">PR202_gb24596</name>
</gene>
<dbReference type="Proteomes" id="UP001054889">
    <property type="component" value="Unassembled WGS sequence"/>
</dbReference>
<dbReference type="GO" id="GO:0016491">
    <property type="term" value="F:oxidoreductase activity"/>
    <property type="evidence" value="ECO:0007669"/>
    <property type="project" value="UniProtKB-KW"/>
</dbReference>
<dbReference type="InterPro" id="IPR050231">
    <property type="entry name" value="Iron_ascorbate_oxido_reductase"/>
</dbReference>
<dbReference type="Pfam" id="PF03171">
    <property type="entry name" value="2OG-FeII_Oxy"/>
    <property type="match status" value="1"/>
</dbReference>
<dbReference type="InterPro" id="IPR027443">
    <property type="entry name" value="IPNS-like_sf"/>
</dbReference>
<dbReference type="Gene3D" id="2.60.120.330">
    <property type="entry name" value="B-lactam Antibiotic, Isopenicillin N Synthase, Chain"/>
    <property type="match status" value="1"/>
</dbReference>
<accession>A0AAV5FJE9</accession>
<comment type="cofactor">
    <cofactor evidence="1">
        <name>L-ascorbate</name>
        <dbReference type="ChEBI" id="CHEBI:38290"/>
    </cofactor>
</comment>
<keyword evidence="4 5" id="KW-0408">Iron</keyword>
<evidence type="ECO:0000259" key="6">
    <source>
        <dbReference type="PROSITE" id="PS51471"/>
    </source>
</evidence>
<dbReference type="FunFam" id="2.60.120.330:FF:000027">
    <property type="entry name" value="Gibberellin 2-beta-dioxygenase"/>
    <property type="match status" value="1"/>
</dbReference>
<dbReference type="PANTHER" id="PTHR47990">
    <property type="entry name" value="2-OXOGLUTARATE (2OG) AND FE(II)-DEPENDENT OXYGENASE SUPERFAMILY PROTEIN-RELATED"/>
    <property type="match status" value="1"/>
</dbReference>
<evidence type="ECO:0000256" key="2">
    <source>
        <dbReference type="ARBA" id="ARBA00022723"/>
    </source>
</evidence>
<evidence type="ECO:0000256" key="3">
    <source>
        <dbReference type="ARBA" id="ARBA00023002"/>
    </source>
</evidence>
<dbReference type="GO" id="GO:0046872">
    <property type="term" value="F:metal ion binding"/>
    <property type="evidence" value="ECO:0007669"/>
    <property type="project" value="UniProtKB-KW"/>
</dbReference>
<dbReference type="InterPro" id="IPR044861">
    <property type="entry name" value="IPNS-like_FE2OG_OXY"/>
</dbReference>
<sequence length="339" mass="36839">MVVLSKGELEQIALPAVQRTAPPLAVVPEIDLDKAARDGANGRAAAARAVAAACEKHGFFKVTGHGVPAAILARMDAAAAAFFALQQQEKDAATAFGYSSKRIGCNGDLGWVEYLLLGVTPSGAAPLPESSDASTCSFRDLLNEYIAAVRRMTCTVLKLMAEGLGLDEKDAFSRLVLDKESDSMLRVNHYPPRPELKQLGGHGRLTGFGEHTDPQIISVLRSNDTSGLEISLRDGSWVSVPADRNSFFVNVGDALQVLTNGRFRSVPHRVMVNSARPRVSVIFFAGPPPRERLAPLPELVGEGGRRCYREFTWREYKTSAYRTKLSENRLCYFETAATS</sequence>
<keyword evidence="2 5" id="KW-0479">Metal-binding</keyword>
<protein>
    <recommendedName>
        <fullName evidence="6">Fe2OG dioxygenase domain-containing protein</fullName>
    </recommendedName>
</protein>
<keyword evidence="8" id="KW-1185">Reference proteome</keyword>
<feature type="domain" description="Fe2OG dioxygenase" evidence="6">
    <location>
        <begin position="180"/>
        <end position="287"/>
    </location>
</feature>
<dbReference type="InterPro" id="IPR005123">
    <property type="entry name" value="Oxoglu/Fe-dep_dioxygenase_dom"/>
</dbReference>
<dbReference type="InterPro" id="IPR026992">
    <property type="entry name" value="DIOX_N"/>
</dbReference>
<proteinExistence type="inferred from homology"/>
<name>A0AAV5FJE9_ELECO</name>
<comment type="caution">
    <text evidence="7">The sequence shown here is derived from an EMBL/GenBank/DDBJ whole genome shotgun (WGS) entry which is preliminary data.</text>
</comment>
<dbReference type="EMBL" id="BQKI01000088">
    <property type="protein sequence ID" value="GJN35789.1"/>
    <property type="molecule type" value="Genomic_DNA"/>
</dbReference>
<reference evidence="7" key="1">
    <citation type="journal article" date="2018" name="DNA Res.">
        <title>Multiple hybrid de novo genome assembly of finger millet, an orphan allotetraploid crop.</title>
        <authorList>
            <person name="Hatakeyama M."/>
            <person name="Aluri S."/>
            <person name="Balachadran M.T."/>
            <person name="Sivarajan S.R."/>
            <person name="Patrignani A."/>
            <person name="Gruter S."/>
            <person name="Poveda L."/>
            <person name="Shimizu-Inatsugi R."/>
            <person name="Baeten J."/>
            <person name="Francoijs K.J."/>
            <person name="Nataraja K.N."/>
            <person name="Reddy Y.A.N."/>
            <person name="Phadnis S."/>
            <person name="Ravikumar R.L."/>
            <person name="Schlapbach R."/>
            <person name="Sreeman S.M."/>
            <person name="Shimizu K.K."/>
        </authorList>
    </citation>
    <scope>NUCLEOTIDE SEQUENCE</scope>
</reference>
<evidence type="ECO:0000313" key="7">
    <source>
        <dbReference type="EMBL" id="GJN35789.1"/>
    </source>
</evidence>
<dbReference type="SUPFAM" id="SSF51197">
    <property type="entry name" value="Clavaminate synthase-like"/>
    <property type="match status" value="1"/>
</dbReference>